<dbReference type="STRING" id="1177755.A7A08_02234"/>
<dbReference type="AlphaFoldDB" id="A0A1E2RXH3"/>
<accession>A0A1E2RXH3</accession>
<sequence length="166" mass="18801">MAILLQTELDHFANPVDVMEQIAISHDWPFERSASDELTLSVGGAWCDYHVSLSWRDDLESLHLACAFDFKASHVRLPETYRLMAMINEQLWLGHFDFWKEDGMMLYRHGLLLAGAETQPAQCQALLSTALDACERYYQAFQFVLWAGKSPEDALAATMLEVQGSA</sequence>
<dbReference type="CDD" id="cd17033">
    <property type="entry name" value="DR1245-like"/>
    <property type="match status" value="1"/>
</dbReference>
<organism evidence="1 2">
    <name type="scientific">Methyloligella halotolerans</name>
    <dbReference type="NCBI Taxonomy" id="1177755"/>
    <lineage>
        <taxon>Bacteria</taxon>
        <taxon>Pseudomonadati</taxon>
        <taxon>Pseudomonadota</taxon>
        <taxon>Alphaproteobacteria</taxon>
        <taxon>Hyphomicrobiales</taxon>
        <taxon>Hyphomicrobiaceae</taxon>
        <taxon>Methyloligella</taxon>
    </lineage>
</organism>
<protein>
    <recommendedName>
        <fullName evidence="3">Bacterial sensory transduction regulator</fullName>
    </recommendedName>
</protein>
<evidence type="ECO:0008006" key="3">
    <source>
        <dbReference type="Google" id="ProtNLM"/>
    </source>
</evidence>
<name>A0A1E2RXH3_9HYPH</name>
<reference evidence="1 2" key="1">
    <citation type="submission" date="2016-07" db="EMBL/GenBank/DDBJ databases">
        <title>Draft genome sequence of Methyloligella halotolerans C2T (VKM B-2706T=CCUG 61687T=DSM 25045T), a halotolerant polyhydroxybutyrate accumulating methylotroph.</title>
        <authorList>
            <person name="Vasilenko O.V."/>
            <person name="Doronina N.V."/>
            <person name="Poroshina M.N."/>
            <person name="Tarlachkov S.V."/>
            <person name="Trotsenko Y.A."/>
        </authorList>
    </citation>
    <scope>NUCLEOTIDE SEQUENCE [LARGE SCALE GENOMIC DNA]</scope>
    <source>
        <strain evidence="1 2">VKM B-2706</strain>
    </source>
</reference>
<evidence type="ECO:0000313" key="2">
    <source>
        <dbReference type="Proteomes" id="UP000095087"/>
    </source>
</evidence>
<dbReference type="EMBL" id="MASI01000005">
    <property type="protein sequence ID" value="ODA66937.1"/>
    <property type="molecule type" value="Genomic_DNA"/>
</dbReference>
<dbReference type="Pfam" id="PF10722">
    <property type="entry name" value="YbjN"/>
    <property type="match status" value="1"/>
</dbReference>
<gene>
    <name evidence="1" type="ORF">A7A08_02234</name>
</gene>
<dbReference type="Proteomes" id="UP000095087">
    <property type="component" value="Unassembled WGS sequence"/>
</dbReference>
<dbReference type="RefSeq" id="WP_069095455.1">
    <property type="nucleotide sequence ID" value="NZ_MASI01000005.1"/>
</dbReference>
<comment type="caution">
    <text evidence="1">The sequence shown here is derived from an EMBL/GenBank/DDBJ whole genome shotgun (WGS) entry which is preliminary data.</text>
</comment>
<keyword evidence="2" id="KW-1185">Reference proteome</keyword>
<dbReference type="OrthoDB" id="9792176at2"/>
<dbReference type="InterPro" id="IPR019660">
    <property type="entry name" value="Put_sensory_transdc_reg_YbjN"/>
</dbReference>
<evidence type="ECO:0000313" key="1">
    <source>
        <dbReference type="EMBL" id="ODA66937.1"/>
    </source>
</evidence>
<proteinExistence type="predicted"/>